<dbReference type="KEGG" id="mcub:MCBB_0264"/>
<dbReference type="OrthoDB" id="327172at2157"/>
<dbReference type="GeneID" id="30411128"/>
<dbReference type="AlphaFoldDB" id="A0A1D3KZY2"/>
<dbReference type="SUPFAM" id="SSF54909">
    <property type="entry name" value="Dimeric alpha+beta barrel"/>
    <property type="match status" value="1"/>
</dbReference>
<dbReference type="Gene3D" id="3.30.70.100">
    <property type="match status" value="1"/>
</dbReference>
<keyword evidence="2" id="KW-1185">Reference proteome</keyword>
<dbReference type="Proteomes" id="UP000094707">
    <property type="component" value="Chromosome I"/>
</dbReference>
<dbReference type="EMBL" id="LT607756">
    <property type="protein sequence ID" value="SCG84846.1"/>
    <property type="molecule type" value="Genomic_DNA"/>
</dbReference>
<sequence>MSFNPIYAFIKTTTGILTRKIKFQKDDIGKTIQMNDGYRFTILKHAVKASETEDKSKITVLCLRFHLKDAESEKEVKPSKLPMFFSLGLPGLREKMWMVNKWNGDFQGIYEWNNEENAHKYVDSFAMKFMTRNAVPGSVKYEIIPGISLHDHVRHLQL</sequence>
<name>A0A1D3KZY2_9EURY</name>
<dbReference type="InterPro" id="IPR011008">
    <property type="entry name" value="Dimeric_a/b-barrel"/>
</dbReference>
<dbReference type="STRING" id="118062.MCBB_0264"/>
<evidence type="ECO:0000313" key="2">
    <source>
        <dbReference type="Proteomes" id="UP000094707"/>
    </source>
</evidence>
<protein>
    <submittedName>
        <fullName evidence="1">Uncharacterized protein</fullName>
    </submittedName>
</protein>
<gene>
    <name evidence="1" type="ORF">MCBB_0264</name>
</gene>
<accession>A0A1D3KZY2</accession>
<reference evidence="1 2" key="1">
    <citation type="submission" date="2016-08" db="EMBL/GenBank/DDBJ databases">
        <authorList>
            <person name="Seilhamer J.J."/>
        </authorList>
    </citation>
    <scope>NUCLEOTIDE SEQUENCE [LARGE SCALE GENOMIC DNA]</scope>
    <source>
        <strain evidence="1">Buetzberg</strain>
    </source>
</reference>
<proteinExistence type="predicted"/>
<dbReference type="RefSeq" id="WP_071905917.1">
    <property type="nucleotide sequence ID" value="NZ_LT607756.1"/>
</dbReference>
<evidence type="ECO:0000313" key="1">
    <source>
        <dbReference type="EMBL" id="SCG84846.1"/>
    </source>
</evidence>
<organism evidence="1 2">
    <name type="scientific">Methanobacterium congolense</name>
    <dbReference type="NCBI Taxonomy" id="118062"/>
    <lineage>
        <taxon>Archaea</taxon>
        <taxon>Methanobacteriati</taxon>
        <taxon>Methanobacteriota</taxon>
        <taxon>Methanomada group</taxon>
        <taxon>Methanobacteria</taxon>
        <taxon>Methanobacteriales</taxon>
        <taxon>Methanobacteriaceae</taxon>
        <taxon>Methanobacterium</taxon>
    </lineage>
</organism>